<accession>A0ABR7JLW3</accession>
<evidence type="ECO:0000313" key="1">
    <source>
        <dbReference type="EMBL" id="MBC5995919.1"/>
    </source>
</evidence>
<protein>
    <submittedName>
        <fullName evidence="1">Uncharacterized protein</fullName>
    </submittedName>
</protein>
<dbReference type="Proteomes" id="UP000609849">
    <property type="component" value="Unassembled WGS sequence"/>
</dbReference>
<comment type="caution">
    <text evidence="1">The sequence shown here is derived from an EMBL/GenBank/DDBJ whole genome shotgun (WGS) entry which is preliminary data.</text>
</comment>
<evidence type="ECO:0000313" key="2">
    <source>
        <dbReference type="Proteomes" id="UP000609849"/>
    </source>
</evidence>
<organism evidence="1 2">
    <name type="scientific">Romboutsia faecis</name>
    <dbReference type="NCBI Taxonomy" id="2764597"/>
    <lineage>
        <taxon>Bacteria</taxon>
        <taxon>Bacillati</taxon>
        <taxon>Bacillota</taxon>
        <taxon>Clostridia</taxon>
        <taxon>Peptostreptococcales</taxon>
        <taxon>Peptostreptococcaceae</taxon>
        <taxon>Romboutsia</taxon>
    </lineage>
</organism>
<keyword evidence="2" id="KW-1185">Reference proteome</keyword>
<proteinExistence type="predicted"/>
<sequence length="161" mass="19025">MINEFYKCVLKNTAQISYSYDNSVQIITKCAVSNTTLVKIRRYDYYDDCIESILDLSELNLDYHQLDNLCIKGDVNLHDSCIVYCSNRRYLIIKIGLDLSVYYDKDRCTCNKHVDYFEKYEYKIPIDKCEVNEISINISNIRYDILRGNKIKVLTYIEFGI</sequence>
<reference evidence="1 2" key="1">
    <citation type="submission" date="2020-08" db="EMBL/GenBank/DDBJ databases">
        <authorList>
            <person name="Liu C."/>
            <person name="Sun Q."/>
        </authorList>
    </citation>
    <scope>NUCLEOTIDE SEQUENCE [LARGE SCALE GENOMIC DNA]</scope>
    <source>
        <strain evidence="1 2">NSJ-18</strain>
    </source>
</reference>
<name>A0ABR7JLW3_9FIRM</name>
<dbReference type="EMBL" id="JACRWE010000002">
    <property type="protein sequence ID" value="MBC5995919.1"/>
    <property type="molecule type" value="Genomic_DNA"/>
</dbReference>
<gene>
    <name evidence="1" type="ORF">H8923_04040</name>
</gene>
<dbReference type="RefSeq" id="WP_153923880.1">
    <property type="nucleotide sequence ID" value="NZ_JACRWE010000002.1"/>
</dbReference>